<sequence length="192" mass="20027">MNTTTKLAGFGLAACAACCTVPLLSAGSAVAAASLTPWLGPAALLAALPVLGYMVLNRRAQTAGGAPLPATACGCGSCAAPTADKPIACTLDGGDFKKRAAEIERLASSSLLEVVRKPLAIELVYDSAARLELQELVQKERECCAFLDFNLKQEVDTIRLTITAPEEARESADALFSNFAPSSVTLRKEIVQ</sequence>
<evidence type="ECO:0000313" key="4">
    <source>
        <dbReference type="Proteomes" id="UP000524492"/>
    </source>
</evidence>
<dbReference type="EMBL" id="JACIFV010000001">
    <property type="protein sequence ID" value="MBB4190029.1"/>
    <property type="molecule type" value="Genomic_DNA"/>
</dbReference>
<name>A0A7W6MCK3_9HYPH</name>
<keyword evidence="2" id="KW-0732">Signal</keyword>
<dbReference type="RefSeq" id="WP_184452729.1">
    <property type="nucleotide sequence ID" value="NZ_JACIFV010000001.1"/>
</dbReference>
<dbReference type="AlphaFoldDB" id="A0A7W6MCK3"/>
<keyword evidence="1" id="KW-0812">Transmembrane</keyword>
<evidence type="ECO:0008006" key="5">
    <source>
        <dbReference type="Google" id="ProtNLM"/>
    </source>
</evidence>
<feature type="signal peptide" evidence="2">
    <location>
        <begin position="1"/>
        <end position="31"/>
    </location>
</feature>
<gene>
    <name evidence="3" type="ORF">GGD53_000145</name>
</gene>
<protein>
    <recommendedName>
        <fullName evidence="5">Mercuric ion transport protein</fullName>
    </recommendedName>
</protein>
<evidence type="ECO:0000256" key="1">
    <source>
        <dbReference type="SAM" id="Phobius"/>
    </source>
</evidence>
<proteinExistence type="predicted"/>
<reference evidence="3 4" key="1">
    <citation type="submission" date="2020-08" db="EMBL/GenBank/DDBJ databases">
        <title>Genomic Encyclopedia of Type Strains, Phase IV (KMG-V): Genome sequencing to study the core and pangenomes of soil and plant-associated prokaryotes.</title>
        <authorList>
            <person name="Whitman W."/>
        </authorList>
    </citation>
    <scope>NUCLEOTIDE SEQUENCE [LARGE SCALE GENOMIC DNA]</scope>
    <source>
        <strain evidence="3 4">SEMIA 4074</strain>
    </source>
</reference>
<keyword evidence="4" id="KW-1185">Reference proteome</keyword>
<feature type="transmembrane region" description="Helical" evidence="1">
    <location>
        <begin position="36"/>
        <end position="56"/>
    </location>
</feature>
<accession>A0A7W6MCK3</accession>
<organism evidence="3 4">
    <name type="scientific">Rhizobium aethiopicum</name>
    <dbReference type="NCBI Taxonomy" id="1138170"/>
    <lineage>
        <taxon>Bacteria</taxon>
        <taxon>Pseudomonadati</taxon>
        <taxon>Pseudomonadota</taxon>
        <taxon>Alphaproteobacteria</taxon>
        <taxon>Hyphomicrobiales</taxon>
        <taxon>Rhizobiaceae</taxon>
        <taxon>Rhizobium/Agrobacterium group</taxon>
        <taxon>Rhizobium</taxon>
    </lineage>
</organism>
<keyword evidence="1" id="KW-0472">Membrane</keyword>
<evidence type="ECO:0000313" key="3">
    <source>
        <dbReference type="EMBL" id="MBB4190029.1"/>
    </source>
</evidence>
<feature type="chain" id="PRO_5030954287" description="Mercuric ion transport protein" evidence="2">
    <location>
        <begin position="32"/>
        <end position="192"/>
    </location>
</feature>
<comment type="caution">
    <text evidence="3">The sequence shown here is derived from an EMBL/GenBank/DDBJ whole genome shotgun (WGS) entry which is preliminary data.</text>
</comment>
<keyword evidence="1" id="KW-1133">Transmembrane helix</keyword>
<evidence type="ECO:0000256" key="2">
    <source>
        <dbReference type="SAM" id="SignalP"/>
    </source>
</evidence>
<dbReference type="Proteomes" id="UP000524492">
    <property type="component" value="Unassembled WGS sequence"/>
</dbReference>